<evidence type="ECO:0000256" key="4">
    <source>
        <dbReference type="ARBA" id="ARBA00022989"/>
    </source>
</evidence>
<feature type="transmembrane region" description="Helical" evidence="6">
    <location>
        <begin position="182"/>
        <end position="202"/>
    </location>
</feature>
<feature type="transmembrane region" description="Helical" evidence="6">
    <location>
        <begin position="155"/>
        <end position="176"/>
    </location>
</feature>
<dbReference type="InterPro" id="IPR038730">
    <property type="entry name" value="HyfE-like"/>
</dbReference>
<feature type="transmembrane region" description="Helical" evidence="6">
    <location>
        <begin position="100"/>
        <end position="119"/>
    </location>
</feature>
<reference evidence="7 8" key="1">
    <citation type="submission" date="2024-03" db="EMBL/GenBank/DDBJ databases">
        <title>Novel species of the genus Variovorax.</title>
        <authorList>
            <person name="Liu Q."/>
            <person name="Xin Y.-H."/>
        </authorList>
    </citation>
    <scope>NUCLEOTIDE SEQUENCE [LARGE SCALE GENOMIC DNA]</scope>
    <source>
        <strain evidence="7 8">KACC 18501</strain>
    </source>
</reference>
<evidence type="ECO:0000256" key="1">
    <source>
        <dbReference type="ARBA" id="ARBA00004651"/>
    </source>
</evidence>
<keyword evidence="2" id="KW-1003">Cell membrane</keyword>
<evidence type="ECO:0000313" key="7">
    <source>
        <dbReference type="EMBL" id="MEJ8827373.1"/>
    </source>
</evidence>
<feature type="transmembrane region" description="Helical" evidence="6">
    <location>
        <begin position="33"/>
        <end position="54"/>
    </location>
</feature>
<evidence type="ECO:0000313" key="8">
    <source>
        <dbReference type="Proteomes" id="UP001363010"/>
    </source>
</evidence>
<accession>A0ABU8WCW9</accession>
<keyword evidence="5 6" id="KW-0472">Membrane</keyword>
<comment type="subcellular location">
    <subcellularLocation>
        <location evidence="1">Cell membrane</location>
        <topology evidence="1">Multi-pass membrane protein</topology>
    </subcellularLocation>
</comment>
<organism evidence="7 8">
    <name type="scientific">Variovorax humicola</name>
    <dbReference type="NCBI Taxonomy" id="1769758"/>
    <lineage>
        <taxon>Bacteria</taxon>
        <taxon>Pseudomonadati</taxon>
        <taxon>Pseudomonadota</taxon>
        <taxon>Betaproteobacteria</taxon>
        <taxon>Burkholderiales</taxon>
        <taxon>Comamonadaceae</taxon>
        <taxon>Variovorax</taxon>
    </lineage>
</organism>
<dbReference type="PANTHER" id="PTHR38601:SF1">
    <property type="entry name" value="HYDROGENASE-4 COMPONENT E"/>
    <property type="match status" value="1"/>
</dbReference>
<dbReference type="PANTHER" id="PTHR38601">
    <property type="entry name" value="HYDROGENASE-4 COMPONENT E"/>
    <property type="match status" value="1"/>
</dbReference>
<sequence length="220" mass="24070">MNGSLLTQFVNLLGAVLLMLAFAMIAQRRILTLIHLFTMQGATLALATAVVGYATHQYHLYLSAGLTLVLKVLLIPYLLHRVIDRLEIRWDVETLINIPTTMLIGIGVVIFAFNLAIPISQLSSALASGTLGIALACVLLSFLMMITRAKAVPQVIGFLAMENGLFFAATSATYGMPMVVEFGIALDVLIGVLILGVFMFQIREQFDSLDIRNLEKLKED</sequence>
<feature type="transmembrane region" description="Helical" evidence="6">
    <location>
        <begin position="125"/>
        <end position="143"/>
    </location>
</feature>
<gene>
    <name evidence="7" type="ORF">WKW80_36250</name>
</gene>
<dbReference type="EMBL" id="JBBKZV010000066">
    <property type="protein sequence ID" value="MEJ8827373.1"/>
    <property type="molecule type" value="Genomic_DNA"/>
</dbReference>
<comment type="caution">
    <text evidence="7">The sequence shown here is derived from an EMBL/GenBank/DDBJ whole genome shotgun (WGS) entry which is preliminary data.</text>
</comment>
<evidence type="ECO:0000256" key="2">
    <source>
        <dbReference type="ARBA" id="ARBA00022475"/>
    </source>
</evidence>
<keyword evidence="8" id="KW-1185">Reference proteome</keyword>
<proteinExistence type="predicted"/>
<keyword evidence="3 6" id="KW-0812">Transmembrane</keyword>
<keyword evidence="4 6" id="KW-1133">Transmembrane helix</keyword>
<dbReference type="Proteomes" id="UP001363010">
    <property type="component" value="Unassembled WGS sequence"/>
</dbReference>
<feature type="transmembrane region" description="Helical" evidence="6">
    <location>
        <begin position="6"/>
        <end position="26"/>
    </location>
</feature>
<name>A0ABU8WCW9_9BURK</name>
<protein>
    <submittedName>
        <fullName evidence="7">Formate hydrogenlyase</fullName>
    </submittedName>
</protein>
<dbReference type="RefSeq" id="WP_340368399.1">
    <property type="nucleotide sequence ID" value="NZ_JBBKZV010000066.1"/>
</dbReference>
<evidence type="ECO:0000256" key="5">
    <source>
        <dbReference type="ARBA" id="ARBA00023136"/>
    </source>
</evidence>
<feature type="transmembrane region" description="Helical" evidence="6">
    <location>
        <begin position="60"/>
        <end position="79"/>
    </location>
</feature>
<evidence type="ECO:0000256" key="3">
    <source>
        <dbReference type="ARBA" id="ARBA00022692"/>
    </source>
</evidence>
<evidence type="ECO:0000256" key="6">
    <source>
        <dbReference type="SAM" id="Phobius"/>
    </source>
</evidence>